<sequence>MIVHYAPEVQDRRELDSFVRKVYDEHSAAGDRLSRSNYEALVRGGANAVHRFGETFVPRTRDGEVHVIATKASQFAR</sequence>
<evidence type="ECO:0000313" key="2">
    <source>
        <dbReference type="Proteomes" id="UP000224956"/>
    </source>
</evidence>
<protein>
    <submittedName>
        <fullName evidence="1">Uncharacterized protein</fullName>
    </submittedName>
</protein>
<keyword evidence="2" id="KW-1185">Reference proteome</keyword>
<accession>A0A1D8EQ94</accession>
<organism evidence="1 2">
    <name type="scientific">Mycobacterium phage Taquito</name>
    <dbReference type="NCBI Taxonomy" id="1897500"/>
    <lineage>
        <taxon>Viruses</taxon>
        <taxon>Duplodnaviria</taxon>
        <taxon>Heunggongvirae</taxon>
        <taxon>Uroviricota</taxon>
        <taxon>Caudoviricetes</taxon>
        <taxon>Weiservirinae</taxon>
        <taxon>Fionnbharthvirus</taxon>
        <taxon>Fionnbharthvirus taquito</taxon>
    </lineage>
</organism>
<evidence type="ECO:0000313" key="1">
    <source>
        <dbReference type="EMBL" id="AOT23206.1"/>
    </source>
</evidence>
<gene>
    <name evidence="1" type="ORF">SEA_TAQUITO_86</name>
</gene>
<dbReference type="EMBL" id="KX621007">
    <property type="protein sequence ID" value="AOT23206.1"/>
    <property type="molecule type" value="Genomic_DNA"/>
</dbReference>
<dbReference type="Proteomes" id="UP000224956">
    <property type="component" value="Segment"/>
</dbReference>
<reference evidence="1 2" key="1">
    <citation type="submission" date="2016-07" db="EMBL/GenBank/DDBJ databases">
        <authorList>
            <person name="Henderson J.H."/>
            <person name="Agbayani G."/>
            <person name="Akanbi A."/>
            <person name="Allen L."/>
            <person name="Anton T."/>
            <person name="Bauer V."/>
            <person name="Benoit R."/>
            <person name="Bhakta Y."/>
            <person name="Binongcal M.A."/>
            <person name="Bobovsky T."/>
            <person name="Bual H."/>
            <person name="Calley B."/>
            <person name="Clark M."/>
            <person name="Conahan B."/>
            <person name="Cone E."/>
            <person name="Dardis C."/>
            <person name="Fangman M."/>
            <person name="Flatgard B."/>
            <person name="Focht K."/>
            <person name="Geraci K."/>
            <person name="Goodwin B."/>
            <person name="Hanson H."/>
            <person name="Hunt G."/>
            <person name="Hutton S."/>
            <person name="Illback M."/>
            <person name="Jamsa A."/>
            <person name="Konzek B."/>
            <person name="Kraus A."/>
            <person name="Kuenzi M."/>
            <person name="Laird K."/>
            <person name="Lieb M."/>
            <person name="MacKenzie A."/>
            <person name="Maurer K."/>
            <person name="Miera M."/>
            <person name="Mishler B."/>
            <person name="Naughton C."/>
            <person name="Nease R."/>
            <person name="Nelson B."/>
            <person name="Nigg N."/>
            <person name="O'Sullivan K."/>
            <person name="Orion I."/>
            <person name="Peterson C."/>
            <person name="Peterson S."/>
            <person name="Roletto M."/>
            <person name="Rush L."/>
            <person name="Schlatter T."/>
            <person name="Seidl R."/>
            <person name="Sevy E."/>
            <person name="Sonderby V."/>
            <person name="Souers H."/>
            <person name="Syvertson H."/>
            <person name="Taggard K."/>
            <person name="Takasugi J."/>
            <person name="Tietge S."/>
            <person name="Vasquez C."/>
            <person name="Velasco R."/>
            <person name="Virk M."/>
            <person name="Vologdin S."/>
            <person name="Wing S."/>
            <person name="Winslow J."/>
            <person name="Young E."/>
            <person name="Cunanan N."/>
            <person name="Dasiuk E."/>
            <person name="Fudge K."/>
            <person name="Murphy A."/>
            <person name="Poxleitner M.K."/>
            <person name="Ettinger A.-S.H."/>
            <person name="Anders K.R."/>
            <person name="Schaff J.E."/>
            <person name="Dashiell C.L."/>
            <person name="Macialek J.A."/>
            <person name="Braun M.A."/>
            <person name="Delesalle V.A."/>
            <person name="Hughes L.E."/>
            <person name="Ware V.C."/>
            <person name="Bradley K.W."/>
            <person name="Barker L.P."/>
            <person name="Asai D.J."/>
            <person name="Bowman C.A."/>
            <person name="Russell D.A."/>
            <person name="Pope W.H."/>
            <person name="Jacobs-Sera D."/>
            <person name="Hendrix R.W."/>
            <person name="Hatfull G.F."/>
        </authorList>
    </citation>
    <scope>NUCLEOTIDE SEQUENCE [LARGE SCALE GENOMIC DNA]</scope>
</reference>
<proteinExistence type="predicted"/>
<name>A0A1D8EQ94_9CAUD</name>